<evidence type="ECO:0000313" key="2">
    <source>
        <dbReference type="Proteomes" id="UP000827092"/>
    </source>
</evidence>
<gene>
    <name evidence="1" type="ORF">JTE90_015010</name>
</gene>
<proteinExistence type="predicted"/>
<accession>A0AAV6TX49</accession>
<dbReference type="Proteomes" id="UP000827092">
    <property type="component" value="Unassembled WGS sequence"/>
</dbReference>
<sequence>MLIELEKDCVQQASQFDVDGMMKAHDGDLGCVVRTQLDFEKPYVFELRKTSIRYGRRIVKGTTTTKIVTLEDPWYGLPYPFECVRDDECSPSQKIVWFAKPDSMESVSRWNRNALISPGPRVSQIANFLLDMFVECDYNIDFAGMYCSIL</sequence>
<comment type="caution">
    <text evidence="1">The sequence shown here is derived from an EMBL/GenBank/DDBJ whole genome shotgun (WGS) entry which is preliminary data.</text>
</comment>
<name>A0AAV6TX49_9ARAC</name>
<evidence type="ECO:0000313" key="1">
    <source>
        <dbReference type="EMBL" id="KAG8175906.1"/>
    </source>
</evidence>
<protein>
    <submittedName>
        <fullName evidence="1">Uncharacterized protein</fullName>
    </submittedName>
</protein>
<organism evidence="1 2">
    <name type="scientific">Oedothorax gibbosus</name>
    <dbReference type="NCBI Taxonomy" id="931172"/>
    <lineage>
        <taxon>Eukaryota</taxon>
        <taxon>Metazoa</taxon>
        <taxon>Ecdysozoa</taxon>
        <taxon>Arthropoda</taxon>
        <taxon>Chelicerata</taxon>
        <taxon>Arachnida</taxon>
        <taxon>Araneae</taxon>
        <taxon>Araneomorphae</taxon>
        <taxon>Entelegynae</taxon>
        <taxon>Araneoidea</taxon>
        <taxon>Linyphiidae</taxon>
        <taxon>Erigoninae</taxon>
        <taxon>Oedothorax</taxon>
    </lineage>
</organism>
<keyword evidence="2" id="KW-1185">Reference proteome</keyword>
<reference evidence="1 2" key="1">
    <citation type="journal article" date="2022" name="Nat. Ecol. Evol.">
        <title>A masculinizing supergene underlies an exaggerated male reproductive morph in a spider.</title>
        <authorList>
            <person name="Hendrickx F."/>
            <person name="De Corte Z."/>
            <person name="Sonet G."/>
            <person name="Van Belleghem S.M."/>
            <person name="Kostlbacher S."/>
            <person name="Vangestel C."/>
        </authorList>
    </citation>
    <scope>NUCLEOTIDE SEQUENCE [LARGE SCALE GENOMIC DNA]</scope>
    <source>
        <strain evidence="1">W744_W776</strain>
    </source>
</reference>
<dbReference type="EMBL" id="JAFNEN010000939">
    <property type="protein sequence ID" value="KAG8175906.1"/>
    <property type="molecule type" value="Genomic_DNA"/>
</dbReference>
<dbReference type="AlphaFoldDB" id="A0AAV6TX49"/>